<gene>
    <name evidence="3" type="ORF">EZS27_042774</name>
</gene>
<name>A0A5J4PAD7_9ZZZZ</name>
<dbReference type="EMBL" id="SNRY01010589">
    <property type="protein sequence ID" value="KAA6305574.1"/>
    <property type="molecule type" value="Genomic_DNA"/>
</dbReference>
<reference evidence="3" key="1">
    <citation type="submission" date="2019-03" db="EMBL/GenBank/DDBJ databases">
        <title>Single cell metagenomics reveals metabolic interactions within the superorganism composed of flagellate Streblomastix strix and complex community of Bacteroidetes bacteria on its surface.</title>
        <authorList>
            <person name="Treitli S.C."/>
            <person name="Kolisko M."/>
            <person name="Husnik F."/>
            <person name="Keeling P."/>
            <person name="Hampl V."/>
        </authorList>
    </citation>
    <scope>NUCLEOTIDE SEQUENCE</scope>
    <source>
        <strain evidence="3">STM</strain>
    </source>
</reference>
<feature type="domain" description="Response regulatory" evidence="2">
    <location>
        <begin position="1"/>
        <end position="54"/>
    </location>
</feature>
<feature type="non-terminal residue" evidence="3">
    <location>
        <position position="1"/>
    </location>
</feature>
<dbReference type="Pfam" id="PF00072">
    <property type="entry name" value="Response_reg"/>
    <property type="match status" value="1"/>
</dbReference>
<dbReference type="AlphaFoldDB" id="A0A5J4PAD7"/>
<evidence type="ECO:0000313" key="3">
    <source>
        <dbReference type="EMBL" id="KAA6305574.1"/>
    </source>
</evidence>
<comment type="caution">
    <text evidence="3">The sequence shown here is derived from an EMBL/GenBank/DDBJ whole genome shotgun (WGS) entry which is preliminary data.</text>
</comment>
<keyword evidence="1" id="KW-0597">Phosphoprotein</keyword>
<dbReference type="PANTHER" id="PTHR43547:SF2">
    <property type="entry name" value="HYBRID SIGNAL TRANSDUCTION HISTIDINE KINASE C"/>
    <property type="match status" value="1"/>
</dbReference>
<dbReference type="PANTHER" id="PTHR43547">
    <property type="entry name" value="TWO-COMPONENT HISTIDINE KINASE"/>
    <property type="match status" value="1"/>
</dbReference>
<evidence type="ECO:0000259" key="2">
    <source>
        <dbReference type="PROSITE" id="PS50110"/>
    </source>
</evidence>
<organism evidence="3">
    <name type="scientific">termite gut metagenome</name>
    <dbReference type="NCBI Taxonomy" id="433724"/>
    <lineage>
        <taxon>unclassified sequences</taxon>
        <taxon>metagenomes</taxon>
        <taxon>organismal metagenomes</taxon>
    </lineage>
</organism>
<accession>A0A5J4PAD7</accession>
<evidence type="ECO:0000256" key="1">
    <source>
        <dbReference type="ARBA" id="ARBA00022553"/>
    </source>
</evidence>
<proteinExistence type="predicted"/>
<dbReference type="GO" id="GO:0000155">
    <property type="term" value="F:phosphorelay sensor kinase activity"/>
    <property type="evidence" value="ECO:0007669"/>
    <property type="project" value="TreeGrafter"/>
</dbReference>
<protein>
    <recommendedName>
        <fullName evidence="2">Response regulatory domain-containing protein</fullName>
    </recommendedName>
</protein>
<dbReference type="PROSITE" id="PS50110">
    <property type="entry name" value="RESPONSE_REGULATORY"/>
    <property type="match status" value="1"/>
</dbReference>
<dbReference type="InterPro" id="IPR001789">
    <property type="entry name" value="Sig_transdc_resp-reg_receiver"/>
</dbReference>
<dbReference type="SUPFAM" id="SSF52172">
    <property type="entry name" value="CheY-like"/>
    <property type="match status" value="1"/>
</dbReference>
<sequence length="74" mass="8354">KLKANININFIPIILLTAKSSEEDKAEGIDIGADAYIEKPFNLELLKKLFANILENHCIRFKIESLMCCKALSM</sequence>
<dbReference type="InterPro" id="IPR011006">
    <property type="entry name" value="CheY-like_superfamily"/>
</dbReference>
<dbReference type="Gene3D" id="3.40.50.2300">
    <property type="match status" value="1"/>
</dbReference>